<accession>A0A2P2QTK9</accession>
<evidence type="ECO:0000313" key="1">
    <source>
        <dbReference type="EMBL" id="MBX70352.1"/>
    </source>
</evidence>
<proteinExistence type="predicted"/>
<dbReference type="AlphaFoldDB" id="A0A2P2QTK9"/>
<name>A0A2P2QTK9_RHIMU</name>
<reference evidence="1" key="1">
    <citation type="submission" date="2018-02" db="EMBL/GenBank/DDBJ databases">
        <title>Rhizophora mucronata_Transcriptome.</title>
        <authorList>
            <person name="Meera S.P."/>
            <person name="Sreeshan A."/>
            <person name="Augustine A."/>
        </authorList>
    </citation>
    <scope>NUCLEOTIDE SEQUENCE</scope>
    <source>
        <tissue evidence="1">Leaf</tissue>
    </source>
</reference>
<protein>
    <submittedName>
        <fullName evidence="1">Uncharacterized protein</fullName>
    </submittedName>
</protein>
<sequence length="48" mass="5613">MHGAQNWLQFPFHYIQWLPCHRPSLHGMAPSELPTYQIYGELSLCILS</sequence>
<organism evidence="1">
    <name type="scientific">Rhizophora mucronata</name>
    <name type="common">Asiatic mangrove</name>
    <dbReference type="NCBI Taxonomy" id="61149"/>
    <lineage>
        <taxon>Eukaryota</taxon>
        <taxon>Viridiplantae</taxon>
        <taxon>Streptophyta</taxon>
        <taxon>Embryophyta</taxon>
        <taxon>Tracheophyta</taxon>
        <taxon>Spermatophyta</taxon>
        <taxon>Magnoliopsida</taxon>
        <taxon>eudicotyledons</taxon>
        <taxon>Gunneridae</taxon>
        <taxon>Pentapetalae</taxon>
        <taxon>rosids</taxon>
        <taxon>fabids</taxon>
        <taxon>Malpighiales</taxon>
        <taxon>Rhizophoraceae</taxon>
        <taxon>Rhizophora</taxon>
    </lineage>
</organism>
<dbReference type="EMBL" id="GGEC01089868">
    <property type="protein sequence ID" value="MBX70352.1"/>
    <property type="molecule type" value="Transcribed_RNA"/>
</dbReference>